<sequence>MRLLPAALLLALIAAAPAKAQGTPDLGQMMERNRIIVANLPTTSDRTDRIKGTVQISNSAGPFMKALPGVMSGSPIPVAASLAAFDKLGGNRKPRLYDLWVKGRAMPKQESSASHHLATLSTGVDYLVSEKLLLGTFAQTDLAASAAIAGWSLGGFGTARLSENLYVDVLGARGGLAGQSQASNWLMTTSLTGKWTANQWTFGPQVKLTHFSASAPEGVDADGAIIEAQRKATSELAVGPSVSYKLTTVNKIIVTTGLKLNTVANLVAENGTDLAVDGIRSGLEGTLNIDLPSGTRWKSSIGYDGIGQGGGNFNLKGTLSVSLD</sequence>
<accession>A0AAJ6AYP3</accession>
<dbReference type="EMBL" id="CP119312">
    <property type="protein sequence ID" value="WEK03815.1"/>
    <property type="molecule type" value="Genomic_DNA"/>
</dbReference>
<organism evidence="2 3">
    <name type="scientific">Candidatus Devosia phytovorans</name>
    <dbReference type="NCBI Taxonomy" id="3121372"/>
    <lineage>
        <taxon>Bacteria</taxon>
        <taxon>Pseudomonadati</taxon>
        <taxon>Pseudomonadota</taxon>
        <taxon>Alphaproteobacteria</taxon>
        <taxon>Hyphomicrobiales</taxon>
        <taxon>Devosiaceae</taxon>
        <taxon>Devosia</taxon>
    </lineage>
</organism>
<dbReference type="InterPro" id="IPR036709">
    <property type="entry name" value="Autotransporte_beta_dom_sf"/>
</dbReference>
<keyword evidence="1" id="KW-0732">Signal</keyword>
<dbReference type="Proteomes" id="UP001217476">
    <property type="component" value="Chromosome"/>
</dbReference>
<evidence type="ECO:0000256" key="1">
    <source>
        <dbReference type="SAM" id="SignalP"/>
    </source>
</evidence>
<evidence type="ECO:0000313" key="3">
    <source>
        <dbReference type="Proteomes" id="UP001217476"/>
    </source>
</evidence>
<feature type="chain" id="PRO_5042464262" evidence="1">
    <location>
        <begin position="21"/>
        <end position="324"/>
    </location>
</feature>
<dbReference type="AlphaFoldDB" id="A0AAJ6AYP3"/>
<feature type="signal peptide" evidence="1">
    <location>
        <begin position="1"/>
        <end position="20"/>
    </location>
</feature>
<protein>
    <submittedName>
        <fullName evidence="2">Autotransporter outer membrane beta-barrel domain-containing protein</fullName>
    </submittedName>
</protein>
<evidence type="ECO:0000313" key="2">
    <source>
        <dbReference type="EMBL" id="WEK03815.1"/>
    </source>
</evidence>
<gene>
    <name evidence="2" type="ORF">P0Y65_16715</name>
</gene>
<proteinExistence type="predicted"/>
<dbReference type="Gene3D" id="2.40.128.130">
    <property type="entry name" value="Autotransporter beta-domain"/>
    <property type="match status" value="1"/>
</dbReference>
<dbReference type="SUPFAM" id="SSF103515">
    <property type="entry name" value="Autotransporter"/>
    <property type="match status" value="1"/>
</dbReference>
<reference evidence="2" key="1">
    <citation type="submission" date="2023-03" db="EMBL/GenBank/DDBJ databases">
        <title>Andean soil-derived lignocellulolytic bacterial consortium as a source of novel taxa and putative plastic-active enzymes.</title>
        <authorList>
            <person name="Diaz-Garcia L."/>
            <person name="Chuvochina M."/>
            <person name="Feuerriegel G."/>
            <person name="Bunk B."/>
            <person name="Sproer C."/>
            <person name="Streit W.R."/>
            <person name="Rodriguez L.M."/>
            <person name="Overmann J."/>
            <person name="Jimenez D.J."/>
        </authorList>
    </citation>
    <scope>NUCLEOTIDE SEQUENCE</scope>
    <source>
        <strain evidence="2">MAG 4196</strain>
    </source>
</reference>
<name>A0AAJ6AYP3_9HYPH</name>